<evidence type="ECO:0000313" key="1">
    <source>
        <dbReference type="EMBL" id="MBX21656.1"/>
    </source>
</evidence>
<dbReference type="AlphaFoldDB" id="A0A2P2LUK3"/>
<dbReference type="EMBL" id="GGEC01041172">
    <property type="protein sequence ID" value="MBX21656.1"/>
    <property type="molecule type" value="Transcribed_RNA"/>
</dbReference>
<sequence length="69" mass="8079">MPHCAPMCSNVHQHPKPHNDMKLHQRLNRNNQKSTATQCYRITKKPPFLNPPSKIYLGRPNIRIIPKKL</sequence>
<protein>
    <submittedName>
        <fullName evidence="1">Uncharacterized protein</fullName>
    </submittedName>
</protein>
<reference evidence="1" key="1">
    <citation type="submission" date="2018-02" db="EMBL/GenBank/DDBJ databases">
        <title>Rhizophora mucronata_Transcriptome.</title>
        <authorList>
            <person name="Meera S.P."/>
            <person name="Sreeshan A."/>
            <person name="Augustine A."/>
        </authorList>
    </citation>
    <scope>NUCLEOTIDE SEQUENCE</scope>
    <source>
        <tissue evidence="1">Leaf</tissue>
    </source>
</reference>
<organism evidence="1">
    <name type="scientific">Rhizophora mucronata</name>
    <name type="common">Asiatic mangrove</name>
    <dbReference type="NCBI Taxonomy" id="61149"/>
    <lineage>
        <taxon>Eukaryota</taxon>
        <taxon>Viridiplantae</taxon>
        <taxon>Streptophyta</taxon>
        <taxon>Embryophyta</taxon>
        <taxon>Tracheophyta</taxon>
        <taxon>Spermatophyta</taxon>
        <taxon>Magnoliopsida</taxon>
        <taxon>eudicotyledons</taxon>
        <taxon>Gunneridae</taxon>
        <taxon>Pentapetalae</taxon>
        <taxon>rosids</taxon>
        <taxon>fabids</taxon>
        <taxon>Malpighiales</taxon>
        <taxon>Rhizophoraceae</taxon>
        <taxon>Rhizophora</taxon>
    </lineage>
</organism>
<proteinExistence type="predicted"/>
<name>A0A2P2LUK3_RHIMU</name>
<accession>A0A2P2LUK3</accession>